<evidence type="ECO:0000313" key="2">
    <source>
        <dbReference type="Proteomes" id="UP000011713"/>
    </source>
</evidence>
<dbReference type="EMBL" id="JH598420">
    <property type="status" value="NOT_ANNOTATED_CDS"/>
    <property type="molecule type" value="Genomic_DNA"/>
</dbReference>
<dbReference type="VEuPathDB" id="FungiDB:HpaG807594"/>
<dbReference type="InParanoid" id="M4BMF7"/>
<reference evidence="1" key="2">
    <citation type="submission" date="2015-06" db="UniProtKB">
        <authorList>
            <consortium name="EnsemblProtists"/>
        </authorList>
    </citation>
    <scope>IDENTIFICATION</scope>
    <source>
        <strain evidence="1">Emoy2</strain>
    </source>
</reference>
<keyword evidence="2" id="KW-1185">Reference proteome</keyword>
<dbReference type="PANTHER" id="PTHR47718:SF3">
    <property type="entry name" value="PROTEIN FAR1-RELATED SEQUENCE 5-LIKE"/>
    <property type="match status" value="1"/>
</dbReference>
<protein>
    <recommendedName>
        <fullName evidence="3">Protein FAR1-RELATED SEQUENCE</fullName>
    </recommendedName>
</protein>
<proteinExistence type="predicted"/>
<sequence length="136" mass="15610">MVVQIRQSGAGPRVILNHWKDTNVNMKASDVHNIVHKADLKDLCGKKHTDDIMFHLKDKQVTNKVAVDQANHVRHLFWKPDLSKNFTRRYHDFLAIDCTDKTNTYNLPILHDLGITCTNQTISAAFGFLDGEEFHD</sequence>
<dbReference type="AlphaFoldDB" id="M4BMF7"/>
<organism evidence="1 2">
    <name type="scientific">Hyaloperonospora arabidopsidis (strain Emoy2)</name>
    <name type="common">Downy mildew agent</name>
    <name type="synonym">Peronospora arabidopsidis</name>
    <dbReference type="NCBI Taxonomy" id="559515"/>
    <lineage>
        <taxon>Eukaryota</taxon>
        <taxon>Sar</taxon>
        <taxon>Stramenopiles</taxon>
        <taxon>Oomycota</taxon>
        <taxon>Peronosporomycetes</taxon>
        <taxon>Peronosporales</taxon>
        <taxon>Peronosporaceae</taxon>
        <taxon>Hyaloperonospora</taxon>
    </lineage>
</organism>
<accession>M4BMF7</accession>
<evidence type="ECO:0000313" key="1">
    <source>
        <dbReference type="EnsemblProtists" id="HpaP807594"/>
    </source>
</evidence>
<reference evidence="2" key="1">
    <citation type="journal article" date="2010" name="Science">
        <title>Signatures of adaptation to obligate biotrophy in the Hyaloperonospora arabidopsidis genome.</title>
        <authorList>
            <person name="Baxter L."/>
            <person name="Tripathy S."/>
            <person name="Ishaque N."/>
            <person name="Boot N."/>
            <person name="Cabral A."/>
            <person name="Kemen E."/>
            <person name="Thines M."/>
            <person name="Ah-Fong A."/>
            <person name="Anderson R."/>
            <person name="Badejoko W."/>
            <person name="Bittner-Eddy P."/>
            <person name="Boore J.L."/>
            <person name="Chibucos M.C."/>
            <person name="Coates M."/>
            <person name="Dehal P."/>
            <person name="Delehaunty K."/>
            <person name="Dong S."/>
            <person name="Downton P."/>
            <person name="Dumas B."/>
            <person name="Fabro G."/>
            <person name="Fronick C."/>
            <person name="Fuerstenberg S.I."/>
            <person name="Fulton L."/>
            <person name="Gaulin E."/>
            <person name="Govers F."/>
            <person name="Hughes L."/>
            <person name="Humphray S."/>
            <person name="Jiang R.H."/>
            <person name="Judelson H."/>
            <person name="Kamoun S."/>
            <person name="Kyung K."/>
            <person name="Meijer H."/>
            <person name="Minx P."/>
            <person name="Morris P."/>
            <person name="Nelson J."/>
            <person name="Phuntumart V."/>
            <person name="Qutob D."/>
            <person name="Rehmany A."/>
            <person name="Rougon-Cardoso A."/>
            <person name="Ryden P."/>
            <person name="Torto-Alalibo T."/>
            <person name="Studholme D."/>
            <person name="Wang Y."/>
            <person name="Win J."/>
            <person name="Wood J."/>
            <person name="Clifton S.W."/>
            <person name="Rogers J."/>
            <person name="Van den Ackerveken G."/>
            <person name="Jones J.D."/>
            <person name="McDowell J.M."/>
            <person name="Beynon J."/>
            <person name="Tyler B.M."/>
        </authorList>
    </citation>
    <scope>NUCLEOTIDE SEQUENCE [LARGE SCALE GENOMIC DNA]</scope>
    <source>
        <strain evidence="2">Emoy2</strain>
    </source>
</reference>
<dbReference type="Proteomes" id="UP000011713">
    <property type="component" value="Unassembled WGS sequence"/>
</dbReference>
<name>M4BMF7_HYAAE</name>
<dbReference type="PANTHER" id="PTHR47718">
    <property type="entry name" value="OS01G0519700 PROTEIN"/>
    <property type="match status" value="1"/>
</dbReference>
<dbReference type="HOGENOM" id="CLU_155551_0_0_1"/>
<evidence type="ECO:0008006" key="3">
    <source>
        <dbReference type="Google" id="ProtNLM"/>
    </source>
</evidence>
<dbReference type="EnsemblProtists" id="HpaT807594">
    <property type="protein sequence ID" value="HpaP807594"/>
    <property type="gene ID" value="HpaG807594"/>
</dbReference>